<accession>A0A1C7MQ13</accession>
<organism evidence="1 2">
    <name type="scientific">Grifola frondosa</name>
    <name type="common">Maitake</name>
    <name type="synonym">Polyporus frondosus</name>
    <dbReference type="NCBI Taxonomy" id="5627"/>
    <lineage>
        <taxon>Eukaryota</taxon>
        <taxon>Fungi</taxon>
        <taxon>Dikarya</taxon>
        <taxon>Basidiomycota</taxon>
        <taxon>Agaricomycotina</taxon>
        <taxon>Agaricomycetes</taxon>
        <taxon>Polyporales</taxon>
        <taxon>Grifolaceae</taxon>
        <taxon>Grifola</taxon>
    </lineage>
</organism>
<evidence type="ECO:0000313" key="2">
    <source>
        <dbReference type="Proteomes" id="UP000092993"/>
    </source>
</evidence>
<proteinExistence type="predicted"/>
<comment type="caution">
    <text evidence="1">The sequence shown here is derived from an EMBL/GenBank/DDBJ whole genome shotgun (WGS) entry which is preliminary data.</text>
</comment>
<name>A0A1C7MQ13_GRIFR</name>
<reference evidence="1 2" key="1">
    <citation type="submission" date="2016-03" db="EMBL/GenBank/DDBJ databases">
        <title>Whole genome sequencing of Grifola frondosa 9006-11.</title>
        <authorList>
            <person name="Min B."/>
            <person name="Park H."/>
            <person name="Kim J.-G."/>
            <person name="Cho H."/>
            <person name="Oh Y.-L."/>
            <person name="Kong W.-S."/>
            <person name="Choi I.-G."/>
        </authorList>
    </citation>
    <scope>NUCLEOTIDE SEQUENCE [LARGE SCALE GENOMIC DNA]</scope>
    <source>
        <strain evidence="1 2">9006-11</strain>
    </source>
</reference>
<keyword evidence="2" id="KW-1185">Reference proteome</keyword>
<protein>
    <submittedName>
        <fullName evidence="1">Uncharacterized protein</fullName>
    </submittedName>
</protein>
<dbReference type="AlphaFoldDB" id="A0A1C7MQ13"/>
<dbReference type="EMBL" id="LUGG01000001">
    <property type="protein sequence ID" value="OBZ78980.1"/>
    <property type="molecule type" value="Genomic_DNA"/>
</dbReference>
<dbReference type="Proteomes" id="UP000092993">
    <property type="component" value="Unassembled WGS sequence"/>
</dbReference>
<evidence type="ECO:0000313" key="1">
    <source>
        <dbReference type="EMBL" id="OBZ78980.1"/>
    </source>
</evidence>
<sequence length="104" mass="11507">MAVSSRTAAAHPLTLVPVLLPLYGFLLLAAPSRMASPLVARPATYFCHTVSSPTHREYLLRQPCLTRTYFCCERSFGRSIICGNITARPSTLSLGYFRLCVVEQ</sequence>
<gene>
    <name evidence="1" type="ORF">A0H81_01313</name>
</gene>